<dbReference type="AlphaFoldDB" id="A0A183AWM8"/>
<evidence type="ECO:0000313" key="1">
    <source>
        <dbReference type="EMBL" id="VDP88399.1"/>
    </source>
</evidence>
<reference evidence="3" key="1">
    <citation type="submission" date="2016-06" db="UniProtKB">
        <authorList>
            <consortium name="WormBaseParasite"/>
        </authorList>
    </citation>
    <scope>IDENTIFICATION</scope>
</reference>
<accession>A0A183AWM8</accession>
<organism evidence="3">
    <name type="scientific">Echinostoma caproni</name>
    <dbReference type="NCBI Taxonomy" id="27848"/>
    <lineage>
        <taxon>Eukaryota</taxon>
        <taxon>Metazoa</taxon>
        <taxon>Spiralia</taxon>
        <taxon>Lophotrochozoa</taxon>
        <taxon>Platyhelminthes</taxon>
        <taxon>Trematoda</taxon>
        <taxon>Digenea</taxon>
        <taxon>Plagiorchiida</taxon>
        <taxon>Echinostomata</taxon>
        <taxon>Echinostomatoidea</taxon>
        <taxon>Echinostomatidae</taxon>
        <taxon>Echinostoma</taxon>
    </lineage>
</organism>
<protein>
    <submittedName>
        <fullName evidence="1 3">Uncharacterized protein</fullName>
    </submittedName>
</protein>
<reference evidence="1 2" key="2">
    <citation type="submission" date="2018-11" db="EMBL/GenBank/DDBJ databases">
        <authorList>
            <consortium name="Pathogen Informatics"/>
        </authorList>
    </citation>
    <scope>NUCLEOTIDE SEQUENCE [LARGE SCALE GENOMIC DNA]</scope>
    <source>
        <strain evidence="1 2">Egypt</strain>
    </source>
</reference>
<name>A0A183AWM8_9TREM</name>
<gene>
    <name evidence="1" type="ORF">ECPE_LOCUS11363</name>
</gene>
<dbReference type="EMBL" id="UZAN01050696">
    <property type="protein sequence ID" value="VDP88399.1"/>
    <property type="molecule type" value="Genomic_DNA"/>
</dbReference>
<proteinExistence type="predicted"/>
<evidence type="ECO:0000313" key="3">
    <source>
        <dbReference type="WBParaSite" id="ECPE_0001139801-mRNA-1"/>
    </source>
</evidence>
<sequence length="74" mass="8319">MDRIPNLRDSFAREQDLGRQNSSLVIRAAPGIHYRRTTNERFRKYPVVSGALASPPRFAVRGCSGHSSGHIDRL</sequence>
<keyword evidence="2" id="KW-1185">Reference proteome</keyword>
<dbReference type="Proteomes" id="UP000272942">
    <property type="component" value="Unassembled WGS sequence"/>
</dbReference>
<dbReference type="WBParaSite" id="ECPE_0001139801-mRNA-1">
    <property type="protein sequence ID" value="ECPE_0001139801-mRNA-1"/>
    <property type="gene ID" value="ECPE_0001139801"/>
</dbReference>
<evidence type="ECO:0000313" key="2">
    <source>
        <dbReference type="Proteomes" id="UP000272942"/>
    </source>
</evidence>